<sequence length="149" mass="16393">MEIKQALYNQCEILVSKRLDVVKQQIAQIQESLTSETKSTAGDKHETGRAMLQLEREKAGQQLAEINKIKQVLSKIDIKASATKVSLGSVVFTSQANYFIAVSLGELKVDEDVFYAISPSTPIGQLLLGKAVHDDINFRGNGFTILNIL</sequence>
<evidence type="ECO:0000313" key="2">
    <source>
        <dbReference type="Proteomes" id="UP000621516"/>
    </source>
</evidence>
<proteinExistence type="predicted"/>
<gene>
    <name evidence="1" type="ORF">ICJ85_04460</name>
</gene>
<comment type="caution">
    <text evidence="1">The sequence shown here is derived from an EMBL/GenBank/DDBJ whole genome shotgun (WGS) entry which is preliminary data.</text>
</comment>
<name>A0A8J6PRU2_9FLAO</name>
<protein>
    <submittedName>
        <fullName evidence="1">3-oxoacyl-ACP synthase</fullName>
    </submittedName>
</protein>
<accession>A0A8J6PRU2</accession>
<dbReference type="AlphaFoldDB" id="A0A8J6PRU2"/>
<dbReference type="EMBL" id="JACVXD010000002">
    <property type="protein sequence ID" value="MBD0823265.1"/>
    <property type="molecule type" value="Genomic_DNA"/>
</dbReference>
<keyword evidence="2" id="KW-1185">Reference proteome</keyword>
<organism evidence="1 2">
    <name type="scientific">Aestuariibaculum marinum</name>
    <dbReference type="NCBI Taxonomy" id="2683592"/>
    <lineage>
        <taxon>Bacteria</taxon>
        <taxon>Pseudomonadati</taxon>
        <taxon>Bacteroidota</taxon>
        <taxon>Flavobacteriia</taxon>
        <taxon>Flavobacteriales</taxon>
        <taxon>Flavobacteriaceae</taxon>
    </lineage>
</organism>
<dbReference type="Proteomes" id="UP000621516">
    <property type="component" value="Unassembled WGS sequence"/>
</dbReference>
<evidence type="ECO:0000313" key="1">
    <source>
        <dbReference type="EMBL" id="MBD0823265.1"/>
    </source>
</evidence>
<reference evidence="1 2" key="1">
    <citation type="journal article" date="2018" name="J. Microbiol.">
        <title>Aestuariibaculum marinum sp. nov., a marine bacterium isolated from seawater in South Korea.</title>
        <authorList>
            <person name="Choi J."/>
            <person name="Lee D."/>
            <person name="Jang J.H."/>
            <person name="Cha S."/>
            <person name="Seo T."/>
        </authorList>
    </citation>
    <scope>NUCLEOTIDE SEQUENCE [LARGE SCALE GENOMIC DNA]</scope>
    <source>
        <strain evidence="1 2">IP7</strain>
    </source>
</reference>